<dbReference type="GO" id="GO:0042910">
    <property type="term" value="F:xenobiotic transmembrane transporter activity"/>
    <property type="evidence" value="ECO:0007669"/>
    <property type="project" value="InterPro"/>
</dbReference>
<feature type="transmembrane region" description="Helical" evidence="10">
    <location>
        <begin position="190"/>
        <end position="216"/>
    </location>
</feature>
<feature type="transmembrane region" description="Helical" evidence="10">
    <location>
        <begin position="421"/>
        <end position="441"/>
    </location>
</feature>
<evidence type="ECO:0000313" key="11">
    <source>
        <dbReference type="EMBL" id="KIO42841.1"/>
    </source>
</evidence>
<keyword evidence="3" id="KW-0050">Antiport</keyword>
<dbReference type="InterPro" id="IPR002528">
    <property type="entry name" value="MATE_fam"/>
</dbReference>
<evidence type="ECO:0000256" key="6">
    <source>
        <dbReference type="ARBA" id="ARBA00022989"/>
    </source>
</evidence>
<dbReference type="AlphaFoldDB" id="A0A0C3RB39"/>
<dbReference type="Proteomes" id="UP000031980">
    <property type="component" value="Unassembled WGS sequence"/>
</dbReference>
<dbReference type="RefSeq" id="WP_041505497.1">
    <property type="nucleotide sequence ID" value="NZ_JPIU01000049.1"/>
</dbReference>
<feature type="transmembrane region" description="Helical" evidence="10">
    <location>
        <begin position="319"/>
        <end position="338"/>
    </location>
</feature>
<evidence type="ECO:0000256" key="8">
    <source>
        <dbReference type="ARBA" id="ARBA00023136"/>
    </source>
</evidence>
<dbReference type="OrthoDB" id="9780160at2"/>
<reference evidence="11 12" key="1">
    <citation type="submission" date="2014-07" db="EMBL/GenBank/DDBJ databases">
        <title>Porphyromonadaceae bacterium OUH 308042 = ATCC BAA-2681 = DSM 28342 draft genome.</title>
        <authorList>
            <person name="Sydenham T.V."/>
            <person name="Hasman H."/>
            <person name="Justensen U.S."/>
        </authorList>
    </citation>
    <scope>NUCLEOTIDE SEQUENCE [LARGE SCALE GENOMIC DNA]</scope>
    <source>
        <strain evidence="11 12">OUH 308042</strain>
    </source>
</reference>
<protein>
    <recommendedName>
        <fullName evidence="9">Multidrug-efflux transporter</fullName>
    </recommendedName>
</protein>
<evidence type="ECO:0000313" key="12">
    <source>
        <dbReference type="Proteomes" id="UP000031980"/>
    </source>
</evidence>
<feature type="transmembrane region" description="Helical" evidence="10">
    <location>
        <begin position="96"/>
        <end position="117"/>
    </location>
</feature>
<dbReference type="GO" id="GO:0005886">
    <property type="term" value="C:plasma membrane"/>
    <property type="evidence" value="ECO:0007669"/>
    <property type="project" value="UniProtKB-SubCell"/>
</dbReference>
<evidence type="ECO:0000256" key="5">
    <source>
        <dbReference type="ARBA" id="ARBA00022692"/>
    </source>
</evidence>
<keyword evidence="12" id="KW-1185">Reference proteome</keyword>
<feature type="transmembrane region" description="Helical" evidence="10">
    <location>
        <begin position="12"/>
        <end position="33"/>
    </location>
</feature>
<evidence type="ECO:0000256" key="4">
    <source>
        <dbReference type="ARBA" id="ARBA00022475"/>
    </source>
</evidence>
<accession>A0A0C3RB39</accession>
<keyword evidence="7" id="KW-0406">Ion transport</keyword>
<evidence type="ECO:0000256" key="2">
    <source>
        <dbReference type="ARBA" id="ARBA00022448"/>
    </source>
</evidence>
<feature type="transmembrane region" description="Helical" evidence="10">
    <location>
        <begin position="288"/>
        <end position="307"/>
    </location>
</feature>
<dbReference type="CDD" id="cd13131">
    <property type="entry name" value="MATE_NorM_like"/>
    <property type="match status" value="1"/>
</dbReference>
<keyword evidence="6 10" id="KW-1133">Transmembrane helix</keyword>
<dbReference type="NCBIfam" id="TIGR00797">
    <property type="entry name" value="matE"/>
    <property type="match status" value="1"/>
</dbReference>
<feature type="transmembrane region" description="Helical" evidence="10">
    <location>
        <begin position="344"/>
        <end position="367"/>
    </location>
</feature>
<dbReference type="GO" id="GO:0006811">
    <property type="term" value="P:monoatomic ion transport"/>
    <property type="evidence" value="ECO:0007669"/>
    <property type="project" value="UniProtKB-KW"/>
</dbReference>
<feature type="transmembrane region" description="Helical" evidence="10">
    <location>
        <begin position="161"/>
        <end position="184"/>
    </location>
</feature>
<dbReference type="PIRSF" id="PIRSF006603">
    <property type="entry name" value="DinF"/>
    <property type="match status" value="1"/>
</dbReference>
<keyword evidence="2" id="KW-0813">Transport</keyword>
<feature type="transmembrane region" description="Helical" evidence="10">
    <location>
        <begin position="387"/>
        <end position="409"/>
    </location>
</feature>
<keyword evidence="4" id="KW-1003">Cell membrane</keyword>
<evidence type="ECO:0000256" key="1">
    <source>
        <dbReference type="ARBA" id="ARBA00004651"/>
    </source>
</evidence>
<organism evidence="11 12">
    <name type="scientific">Sanguibacteroides justesenii</name>
    <dbReference type="NCBI Taxonomy" id="1547597"/>
    <lineage>
        <taxon>Bacteria</taxon>
        <taxon>Pseudomonadati</taxon>
        <taxon>Bacteroidota</taxon>
        <taxon>Bacteroidia</taxon>
        <taxon>Bacteroidales</taxon>
        <taxon>Porphyromonadaceae</taxon>
        <taxon>Sanguibacteroides</taxon>
    </lineage>
</organism>
<name>A0A0C3RB39_9PORP</name>
<dbReference type="EMBL" id="JPIU01000049">
    <property type="protein sequence ID" value="KIO42841.1"/>
    <property type="molecule type" value="Genomic_DNA"/>
</dbReference>
<evidence type="ECO:0000256" key="3">
    <source>
        <dbReference type="ARBA" id="ARBA00022449"/>
    </source>
</evidence>
<dbReference type="InterPro" id="IPR048279">
    <property type="entry name" value="MdtK-like"/>
</dbReference>
<proteinExistence type="predicted"/>
<comment type="subcellular location">
    <subcellularLocation>
        <location evidence="1">Cell membrane</location>
        <topology evidence="1">Multi-pass membrane protein</topology>
    </subcellularLocation>
</comment>
<evidence type="ECO:0000256" key="10">
    <source>
        <dbReference type="SAM" id="Phobius"/>
    </source>
</evidence>
<keyword evidence="5 10" id="KW-0812">Transmembrane</keyword>
<dbReference type="InterPro" id="IPR050222">
    <property type="entry name" value="MATE_MdtK"/>
</dbReference>
<feature type="transmembrane region" description="Helical" evidence="10">
    <location>
        <begin position="53"/>
        <end position="76"/>
    </location>
</feature>
<dbReference type="PANTHER" id="PTHR43298">
    <property type="entry name" value="MULTIDRUG RESISTANCE PROTEIN NORM-RELATED"/>
    <property type="match status" value="1"/>
</dbReference>
<dbReference type="GO" id="GO:0015297">
    <property type="term" value="F:antiporter activity"/>
    <property type="evidence" value="ECO:0007669"/>
    <property type="project" value="UniProtKB-KW"/>
</dbReference>
<evidence type="ECO:0000256" key="7">
    <source>
        <dbReference type="ARBA" id="ARBA00023065"/>
    </source>
</evidence>
<comment type="caution">
    <text evidence="11">The sequence shown here is derived from an EMBL/GenBank/DDBJ whole genome shotgun (WGS) entry which is preliminary data.</text>
</comment>
<feature type="transmembrane region" description="Helical" evidence="10">
    <location>
        <begin position="129"/>
        <end position="149"/>
    </location>
</feature>
<dbReference type="Pfam" id="PF01554">
    <property type="entry name" value="MatE"/>
    <property type="match status" value="2"/>
</dbReference>
<dbReference type="PANTHER" id="PTHR43298:SF2">
    <property type="entry name" value="FMN_FAD EXPORTER YEEO-RELATED"/>
    <property type="match status" value="1"/>
</dbReference>
<gene>
    <name evidence="11" type="ORF">BA92_13305</name>
</gene>
<keyword evidence="8 10" id="KW-0472">Membrane</keyword>
<evidence type="ECO:0000256" key="9">
    <source>
        <dbReference type="ARBA" id="ARBA00031636"/>
    </source>
</evidence>
<feature type="transmembrane region" description="Helical" evidence="10">
    <location>
        <begin position="256"/>
        <end position="276"/>
    </location>
</feature>
<sequence>MVTYFQQYRRHYVDTIRLGVPIVLGQLGIVLVGLADNIMVGRYGTADLAAASFVNSVFNIPILFGLGFSYGLTPLVGQYYGRGDKFRVGGLLRNSLLANLCIGILLSVIMWILYLYVDRMGQPEELLPIIRPYFLLQLASLVFVMMFNSFKQFADGITDTVTPMCIMLSANLLNIIGNYIFIYGKFGAPALGLTGAGISTLTSRVLMFVAFVMLFYRRSGYRRYLVGYKRTSYNRGDVGVLNKMGMMVGLQMGMETALFSVSGVMIGWLGTIALAAHQVVVAVSTLGFMVYYGVGAAISVRVSNFYGRGDIVNVRQATMAGFHLIFVLAAAVACFFFFSRGYIGYIFTTSGEVVHLVAVLMVIMVFYQFGDCLQITYANSLRGIADVTSMAVISFVGYFVIALPVSYILGFVLNWGIEGIWIGYPVGLTLTGVMLCFRYYYVLRNR</sequence>